<dbReference type="GO" id="GO:0019287">
    <property type="term" value="P:isopentenyl diphosphate biosynthetic process, mevalonate pathway"/>
    <property type="evidence" value="ECO:0007669"/>
    <property type="project" value="UniProtKB-UniPathway"/>
</dbReference>
<dbReference type="Pfam" id="PF00156">
    <property type="entry name" value="Pribosyltran"/>
    <property type="match status" value="1"/>
</dbReference>
<keyword evidence="4" id="KW-0560">Oxidoreductase</keyword>
<dbReference type="InterPro" id="IPR036318">
    <property type="entry name" value="FAD-bd_PCMH-like_sf"/>
</dbReference>
<name>A0A1B8AWM5_FUSPO</name>
<dbReference type="InterPro" id="IPR027417">
    <property type="entry name" value="P-loop_NTPase"/>
</dbReference>
<dbReference type="GO" id="GO:0071949">
    <property type="term" value="F:FAD binding"/>
    <property type="evidence" value="ECO:0007669"/>
    <property type="project" value="InterPro"/>
</dbReference>
<dbReference type="Gene3D" id="3.40.50.300">
    <property type="entry name" value="P-loop containing nucleotide triphosphate hydrolases"/>
    <property type="match status" value="1"/>
</dbReference>
<dbReference type="AlphaFoldDB" id="A0A1B8AWM5"/>
<dbReference type="SUPFAM" id="SSF53271">
    <property type="entry name" value="PRTase-like"/>
    <property type="match status" value="1"/>
</dbReference>
<dbReference type="SUPFAM" id="SSF56176">
    <property type="entry name" value="FAD-binding/transporter-associated domain-like"/>
    <property type="match status" value="1"/>
</dbReference>
<dbReference type="GO" id="GO:0006695">
    <property type="term" value="P:cholesterol biosynthetic process"/>
    <property type="evidence" value="ECO:0007669"/>
    <property type="project" value="InterPro"/>
</dbReference>
<dbReference type="OrthoDB" id="363185at2759"/>
<dbReference type="PANTHER" id="PTHR42973">
    <property type="entry name" value="BINDING OXIDOREDUCTASE, PUTATIVE (AFU_ORTHOLOGUE AFUA_1G17690)-RELATED"/>
    <property type="match status" value="1"/>
</dbReference>
<evidence type="ECO:0000313" key="7">
    <source>
        <dbReference type="Proteomes" id="UP000091967"/>
    </source>
</evidence>
<dbReference type="EMBL" id="LYXU01000002">
    <property type="protein sequence ID" value="OBS24920.1"/>
    <property type="molecule type" value="Genomic_DNA"/>
</dbReference>
<dbReference type="InterPro" id="IPR006094">
    <property type="entry name" value="Oxid_FAD_bind_N"/>
</dbReference>
<keyword evidence="3" id="KW-0274">FAD</keyword>
<dbReference type="GO" id="GO:0004631">
    <property type="term" value="F:phosphomevalonate kinase activity"/>
    <property type="evidence" value="ECO:0007669"/>
    <property type="project" value="InterPro"/>
</dbReference>
<dbReference type="InterPro" id="IPR050416">
    <property type="entry name" value="FAD-linked_Oxidoreductase"/>
</dbReference>
<dbReference type="InterPro" id="IPR005919">
    <property type="entry name" value="Pmev_kin_anim"/>
</dbReference>
<dbReference type="Pfam" id="PF04275">
    <property type="entry name" value="P-mevalo_kinase"/>
    <property type="match status" value="1"/>
</dbReference>
<proteinExistence type="inferred from homology"/>
<dbReference type="InterPro" id="IPR016166">
    <property type="entry name" value="FAD-bd_PCMH"/>
</dbReference>
<dbReference type="Gene3D" id="3.40.50.150">
    <property type="entry name" value="Vaccinia Virus protein VP39"/>
    <property type="match status" value="1"/>
</dbReference>
<evidence type="ECO:0000313" key="6">
    <source>
        <dbReference type="EMBL" id="OBS24920.1"/>
    </source>
</evidence>
<accession>A0A1B8AWM5</accession>
<dbReference type="PROSITE" id="PS51387">
    <property type="entry name" value="FAD_PCMH"/>
    <property type="match status" value="1"/>
</dbReference>
<reference evidence="6 7" key="1">
    <citation type="submission" date="2016-06" db="EMBL/GenBank/DDBJ databases">
        <title>Living apart together: crosstalk between the core and supernumerary genomes in a fungal plant pathogen.</title>
        <authorList>
            <person name="Vanheule A."/>
            <person name="Audenaert K."/>
            <person name="Warris S."/>
            <person name="Van De Geest H."/>
            <person name="Schijlen E."/>
            <person name="Hofte M."/>
            <person name="De Saeger S."/>
            <person name="Haesaert G."/>
            <person name="Waalwijk C."/>
            <person name="Van Der Lee T."/>
        </authorList>
    </citation>
    <scope>NUCLEOTIDE SEQUENCE [LARGE SCALE GENOMIC DNA]</scope>
    <source>
        <strain evidence="6 7">2516</strain>
    </source>
</reference>
<sequence>MATLDALRIALWQQIPSQASTQVLSDDQYKEGFDLFLHNNGWDNYRDFVIPKLSQILHSRFQSQKDISVLEIGAGPTSVLGYLPIHIRQQITSYNVYEPNHLFAEQLKDWLYPTKDAAPFPSLCTSSIRIEPFTQETVVREKHHIILFCHSLYGMSSKDQVVKHALGMLCEKQEEAILIVCHRDSPRCFKDLVSQNSAIFPDGTLRIKDIDNTINSFASFVAGCSIHSDKLFDHVHAQWRETCRALARHQDSHPDTLTFASPEVMMVFTRHSAALPELTALVSLAPKDYKVKNREAQFHAPVAVVRPTEVGHVQKCITWALKYQFSLTIVGGGHSGHCRWPNVVSVDMGAFNQVHIVQNTEESIDAQPLVVAGAGCKAGDIIRATQFEGLTVPLGARPSVGAGLWLQGGIGHQARSYGLTCDAVVGAVLVSLVSGQVFCVGQVPYDYQPIGAVRPNNEDDILWSLRGAGNNFAIIVSVVFKAYPARSFSVKEWSIAIKDEEHAKDILQGFSSTLARPLDPQSSADAYLYYVDKQLIFGVTLFQSREIATDKGPFPATPESFIQVIGECDRTQTVDAVGLFDTEMYMSLMHGGHGGGKISSFKRCVFLKNIEEDILTNILLTAISSRPSSLCYFHLLQGGQEVQSVASDASAFGCRDWDFACVVTGVWPRDEDDTPTAREITRWVYGVVEALLPVSQGVYGADLGPDPRDAILATRAFGPNLRRLIRLKQVLDPHHLLAYTCQLSQDMLSQKLVVLVTGEHGAGKDHCADIWATAIREHGHSTSVLSISDVTKREYASYSGADLKRLLDNRAYKELHREALTEFFQQQVKQRPSLAEEHFLEDVRSSDVDVLFVTGMRDEAPVANLWHLVPNIRLLDVRVKAGHHTRCLRRQHSTNGSYADHDYSDGTKTTRLDFDYQTSFIFDNDMASDDQVKTFAKQNLLPFLDDDLRRLAAMIRSVPDFPKPDIVFRHVIDICQQKGGRRLCASLLKKHIAIDWRRVDAIVSCEVGGIPFAGLLDLELNARLIAVRKPGKLPPPTISIPKSASHVSYHVNGTKDDKVEMDADALRKGARVVVIDDVLATGNTLLSILQILVKTGVDVEDISVMAIAEFPIHRGRQKLRQGGFGRVKIQSLLVFDGE</sequence>
<gene>
    <name evidence="6" type="ORF">FPOA_05456</name>
</gene>
<dbReference type="InterPro" id="IPR000836">
    <property type="entry name" value="PRTase_dom"/>
</dbReference>
<keyword evidence="7" id="KW-1185">Reference proteome</keyword>
<evidence type="ECO:0000256" key="2">
    <source>
        <dbReference type="ARBA" id="ARBA00022630"/>
    </source>
</evidence>
<dbReference type="InterPro" id="IPR029063">
    <property type="entry name" value="SAM-dependent_MTases_sf"/>
</dbReference>
<dbReference type="CDD" id="cd06223">
    <property type="entry name" value="PRTases_typeI"/>
    <property type="match status" value="1"/>
</dbReference>
<dbReference type="PANTHER" id="PTHR42973:SF25">
    <property type="entry name" value="PHOSPHOMEVALONATE KINASE"/>
    <property type="match status" value="1"/>
</dbReference>
<evidence type="ECO:0000256" key="4">
    <source>
        <dbReference type="ARBA" id="ARBA00023002"/>
    </source>
</evidence>
<dbReference type="STRING" id="36050.A0A1B8AWM5"/>
<comment type="caution">
    <text evidence="6">The sequence shown here is derived from an EMBL/GenBank/DDBJ whole genome shotgun (WGS) entry which is preliminary data.</text>
</comment>
<dbReference type="Gene3D" id="3.40.462.20">
    <property type="match status" value="1"/>
</dbReference>
<evidence type="ECO:0000256" key="3">
    <source>
        <dbReference type="ARBA" id="ARBA00022827"/>
    </source>
</evidence>
<dbReference type="InterPro" id="IPR016169">
    <property type="entry name" value="FAD-bd_PCMH_sub2"/>
</dbReference>
<organism evidence="6 7">
    <name type="scientific">Fusarium poae</name>
    <dbReference type="NCBI Taxonomy" id="36050"/>
    <lineage>
        <taxon>Eukaryota</taxon>
        <taxon>Fungi</taxon>
        <taxon>Dikarya</taxon>
        <taxon>Ascomycota</taxon>
        <taxon>Pezizomycotina</taxon>
        <taxon>Sordariomycetes</taxon>
        <taxon>Hypocreomycetidae</taxon>
        <taxon>Hypocreales</taxon>
        <taxon>Nectriaceae</taxon>
        <taxon>Fusarium</taxon>
    </lineage>
</organism>
<evidence type="ECO:0000256" key="1">
    <source>
        <dbReference type="ARBA" id="ARBA00005466"/>
    </source>
</evidence>
<comment type="similarity">
    <text evidence="1">Belongs to the oxygen-dependent FAD-linked oxidoreductase family.</text>
</comment>
<dbReference type="Pfam" id="PF01565">
    <property type="entry name" value="FAD_binding_4"/>
    <property type="match status" value="1"/>
</dbReference>
<dbReference type="OMA" id="GKDYCAE"/>
<dbReference type="Gene3D" id="3.40.50.2020">
    <property type="match status" value="1"/>
</dbReference>
<dbReference type="Proteomes" id="UP000091967">
    <property type="component" value="Unassembled WGS sequence"/>
</dbReference>
<dbReference type="InterPro" id="IPR029057">
    <property type="entry name" value="PRTase-like"/>
</dbReference>
<feature type="domain" description="FAD-binding PCMH-type" evidence="5">
    <location>
        <begin position="297"/>
        <end position="485"/>
    </location>
</feature>
<dbReference type="Gene3D" id="3.30.465.10">
    <property type="match status" value="1"/>
</dbReference>
<dbReference type="GO" id="GO:0016491">
    <property type="term" value="F:oxidoreductase activity"/>
    <property type="evidence" value="ECO:0007669"/>
    <property type="project" value="UniProtKB-KW"/>
</dbReference>
<keyword evidence="2" id="KW-0285">Flavoprotein</keyword>
<dbReference type="UniPathway" id="UPA00057">
    <property type="reaction ID" value="UER00099"/>
</dbReference>
<dbReference type="GO" id="GO:0005737">
    <property type="term" value="C:cytoplasm"/>
    <property type="evidence" value="ECO:0007669"/>
    <property type="project" value="InterPro"/>
</dbReference>
<evidence type="ECO:0000259" key="5">
    <source>
        <dbReference type="PROSITE" id="PS51387"/>
    </source>
</evidence>
<protein>
    <recommendedName>
        <fullName evidence="5">FAD-binding PCMH-type domain-containing protein</fullName>
    </recommendedName>
</protein>